<proteinExistence type="predicted"/>
<name>A0A2C5XT92_9HYPO</name>
<keyword evidence="2" id="KW-1185">Reference proteome</keyword>
<dbReference type="Gene3D" id="1.10.8.60">
    <property type="match status" value="1"/>
</dbReference>
<evidence type="ECO:0000313" key="1">
    <source>
        <dbReference type="EMBL" id="PHH58666.1"/>
    </source>
</evidence>
<gene>
    <name evidence="1" type="ORF">CDD82_2794</name>
</gene>
<protein>
    <submittedName>
        <fullName evidence="1">Uncharacterized protein</fullName>
    </submittedName>
</protein>
<reference evidence="1 2" key="1">
    <citation type="submission" date="2017-06" db="EMBL/GenBank/DDBJ databases">
        <title>Ant-infecting Ophiocordyceps genomes reveal a high diversity of potential behavioral manipulation genes and a possible major role for enterotoxins.</title>
        <authorList>
            <person name="De Bekker C."/>
            <person name="Evans H.C."/>
            <person name="Brachmann A."/>
            <person name="Hughes D.P."/>
        </authorList>
    </citation>
    <scope>NUCLEOTIDE SEQUENCE [LARGE SCALE GENOMIC DNA]</scope>
    <source>
        <strain evidence="1 2">1348a</strain>
    </source>
</reference>
<comment type="caution">
    <text evidence="1">The sequence shown here is derived from an EMBL/GenBank/DDBJ whole genome shotgun (WGS) entry which is preliminary data.</text>
</comment>
<dbReference type="AlphaFoldDB" id="A0A2C5XT92"/>
<dbReference type="Proteomes" id="UP000224854">
    <property type="component" value="Unassembled WGS sequence"/>
</dbReference>
<dbReference type="EMBL" id="NJEU01002062">
    <property type="protein sequence ID" value="PHH58666.1"/>
    <property type="molecule type" value="Genomic_DNA"/>
</dbReference>
<evidence type="ECO:0000313" key="2">
    <source>
        <dbReference type="Proteomes" id="UP000224854"/>
    </source>
</evidence>
<dbReference type="FunFam" id="1.10.8.60:FF:000160">
    <property type="entry name" value="WGS project CABT00000000 data, contig 2.55"/>
    <property type="match status" value="1"/>
</dbReference>
<sequence length="217" mass="24505">MRFEDYEDGELLKILQQKIESKYDGTMAVEGGPDGLFMRILARRIGQGLGKDGFGNAQAVENVLARVEKNQARRLWGVRAKGGETNDDIFSQEDMIGPAPSAKLNAVWEQLQRDVAREQQRVARLHDLQKDARKLAAGAVRDQIIKELMEEEEKRRQQVELKKRLQTSGKCPVGYDWIKQQGGFCCEGGSHFIEDEALERDLVSCEDCDLGKLEPRG</sequence>
<dbReference type="OrthoDB" id="2423195at2759"/>
<accession>A0A2C5XT92</accession>
<organism evidence="1 2">
    <name type="scientific">Ophiocordyceps australis</name>
    <dbReference type="NCBI Taxonomy" id="1399860"/>
    <lineage>
        <taxon>Eukaryota</taxon>
        <taxon>Fungi</taxon>
        <taxon>Dikarya</taxon>
        <taxon>Ascomycota</taxon>
        <taxon>Pezizomycotina</taxon>
        <taxon>Sordariomycetes</taxon>
        <taxon>Hypocreomycetidae</taxon>
        <taxon>Hypocreales</taxon>
        <taxon>Ophiocordycipitaceae</taxon>
        <taxon>Ophiocordyceps</taxon>
    </lineage>
</organism>